<dbReference type="EMBL" id="MTSL01000165">
    <property type="protein sequence ID" value="PJF17708.1"/>
    <property type="molecule type" value="Genomic_DNA"/>
</dbReference>
<sequence length="1361" mass="152311">MKIATLFISFLVLAVEARKRSVLNSTPSRTNKKSSKSATQPELLTAKLKGLIKDGANISVEKLTLDECKVVCSDTVNCTMLVKNVTPAELTGQATFVKNNLCKGFHLRDTVESLPQGDLKTAWKNVCKFGDTSFRFWMMLWWIPLFAILSVHVVGGEGVVDDIKQQLTQAVIDTLNYYPMAADAASLVTNAIKAQDINGLAFERLISESLNVKHRDEQFKAIRLAGSIKGAVGQEITGLGPELGKSIRSVDEEHIRIIAGDQEAKPTSDSTSASKHAGAPTSNTGQTVITGPQNSLNGTKTTLSFSGLLDLLSGGTPVSTPDPSSGTGISDIKDTCTAGVPSHGVVSTTSTPTKKPRFSSLNDWGAGILLSLGLVGSCAMSKSFSFIINKLDWSSFHPNRTCSKIRNCILIGAELGTMMKLAAVIIVILGGSLAFDQEYLEKAYQVAQEELRQAQDAFDLAQTRMVDTTKTNEELDTQATSLKQLETREEALGESRRAAILALESANKNESESQSEYDRSLNAVPKIADLQAKTAHEKDHINTIKQSMEEAVNAKIVDEAKLVSKKHWAQAEATAIKDSNLRYVLEEELRVMQEVQLELAIDLEKIVDSYLEVMSGLRPAIANLVDLNDFDRHVASLTRSKRDTNILQSVEFLHSIVLKHRKAIESVRFSEYDAMMKKTVFRIETLSELNAVTQKTKKRCNFESSNAVLPNDKGHIDTLLAQINDYIDSLNDLIAHNDEIIVNECKLSQSLSRQQGLERELTMAIDEESANNPDVSEPFQKLQKASEERHALYSQFLEGERKLVKLQAQMNRIGSKVKQLKEEKTQAKFFRKTLVSNVERKKHIVQKLLERINVMKRRHSKSALVVLETALPKVLQDDQEGWSAWDELAHIYLPPEELRVQLDHLIERYPLLKKEASAIDMVNRAISVVRVEIDILKCTRRLDYFVNNLKHEFKQGNFHKISNEKPFFIHDWVMELTKLNDPAANSPLIILGLVKNFLKSKALSRKILQYSLAILAAVPGDAMESVAVKDTIRAILLDSVRLRNPAESNPEEAEEYKRLSQNVARTYSRHVGEWRAEVFREGVPSMEPSKISQLVEEANRATPSLPTSDYLNVPVNYLMNQAYVKNMNKSHKKQVLTLLAAIIVRQHDEGDLPTPSLVRYYMETKRVVPEADGVDDGPLIPLSVAKDLKAAADQIAADNVNRQQQLWSLEVGEAREIKRIIRIPPEGRPVDKIHRIAEMAYNNNAVEAIHHPQRHHDPKYWLNKYYMCMDKQLASCPAYFCAAGMTESPLQDIAMVHCYDFVKGLKGKMPTQLPDEGEAKFFLYRSLRIEMVKMSDTDRFMKKFISSAISIYGRSKHLNPM</sequence>
<evidence type="ECO:0000313" key="5">
    <source>
        <dbReference type="EMBL" id="PJF17708.1"/>
    </source>
</evidence>
<keyword evidence="1" id="KW-0175">Coiled coil</keyword>
<dbReference type="Proteomes" id="UP000240830">
    <property type="component" value="Unassembled WGS sequence"/>
</dbReference>
<keyword evidence="6" id="KW-1185">Reference proteome</keyword>
<evidence type="ECO:0000256" key="3">
    <source>
        <dbReference type="SAM" id="Phobius"/>
    </source>
</evidence>
<feature type="region of interest" description="Disordered" evidence="2">
    <location>
        <begin position="258"/>
        <end position="296"/>
    </location>
</feature>
<protein>
    <submittedName>
        <fullName evidence="5">Uncharacterized protein</fullName>
    </submittedName>
</protein>
<keyword evidence="3" id="KW-0472">Membrane</keyword>
<feature type="coiled-coil region" evidence="1">
    <location>
        <begin position="437"/>
        <end position="464"/>
    </location>
</feature>
<keyword evidence="4" id="KW-0732">Signal</keyword>
<keyword evidence="3" id="KW-1133">Transmembrane helix</keyword>
<evidence type="ECO:0000256" key="4">
    <source>
        <dbReference type="SAM" id="SignalP"/>
    </source>
</evidence>
<feature type="signal peptide" evidence="4">
    <location>
        <begin position="1"/>
        <end position="17"/>
    </location>
</feature>
<keyword evidence="3" id="KW-0812">Transmembrane</keyword>
<comment type="caution">
    <text evidence="5">The sequence shown here is derived from an EMBL/GenBank/DDBJ whole genome shotgun (WGS) entry which is preliminary data.</text>
</comment>
<evidence type="ECO:0000313" key="6">
    <source>
        <dbReference type="Proteomes" id="UP000240830"/>
    </source>
</evidence>
<organism evidence="5 6">
    <name type="scientific">Paramicrosporidium saccamoebae</name>
    <dbReference type="NCBI Taxonomy" id="1246581"/>
    <lineage>
        <taxon>Eukaryota</taxon>
        <taxon>Fungi</taxon>
        <taxon>Fungi incertae sedis</taxon>
        <taxon>Cryptomycota</taxon>
        <taxon>Cryptomycota incertae sedis</taxon>
        <taxon>Paramicrosporidium</taxon>
    </lineage>
</organism>
<feature type="chain" id="PRO_5014138786" evidence="4">
    <location>
        <begin position="18"/>
        <end position="1361"/>
    </location>
</feature>
<proteinExistence type="predicted"/>
<feature type="compositionally biased region" description="Polar residues" evidence="2">
    <location>
        <begin position="267"/>
        <end position="296"/>
    </location>
</feature>
<name>A0A2H9TJ01_9FUNG</name>
<accession>A0A2H9TJ01</accession>
<reference evidence="5 6" key="1">
    <citation type="submission" date="2016-10" db="EMBL/GenBank/DDBJ databases">
        <title>The genome of Paramicrosporidium saccamoebae is the missing link in understanding Cryptomycota and Microsporidia evolution.</title>
        <authorList>
            <person name="Quandt C.A."/>
            <person name="Beaudet D."/>
            <person name="Corsaro D."/>
            <person name="Michel R."/>
            <person name="Corradi N."/>
            <person name="James T."/>
        </authorList>
    </citation>
    <scope>NUCLEOTIDE SEQUENCE [LARGE SCALE GENOMIC DNA]</scope>
    <source>
        <strain evidence="5 6">KSL3</strain>
    </source>
</reference>
<gene>
    <name evidence="5" type="ORF">PSACC_02478</name>
</gene>
<feature type="transmembrane region" description="Helical" evidence="3">
    <location>
        <begin position="409"/>
        <end position="435"/>
    </location>
</feature>
<evidence type="ECO:0000256" key="1">
    <source>
        <dbReference type="SAM" id="Coils"/>
    </source>
</evidence>
<evidence type="ECO:0000256" key="2">
    <source>
        <dbReference type="SAM" id="MobiDB-lite"/>
    </source>
</evidence>